<protein>
    <submittedName>
        <fullName evidence="2">FAD-binding oxidoreductase</fullName>
    </submittedName>
</protein>
<proteinExistence type="predicted"/>
<dbReference type="AlphaFoldDB" id="A0A5N7JSI5"/>
<comment type="caution">
    <text evidence="2">The sequence shown here is derived from an EMBL/GenBank/DDBJ whole genome shotgun (WGS) entry which is preliminary data.</text>
</comment>
<keyword evidence="1" id="KW-0812">Transmembrane</keyword>
<keyword evidence="1" id="KW-0472">Membrane</keyword>
<dbReference type="Gene3D" id="3.50.50.60">
    <property type="entry name" value="FAD/NAD(P)-binding domain"/>
    <property type="match status" value="1"/>
</dbReference>
<gene>
    <name evidence="2" type="ORF">F0170_10400</name>
</gene>
<dbReference type="Proteomes" id="UP000325438">
    <property type="component" value="Unassembled WGS sequence"/>
</dbReference>
<evidence type="ECO:0000313" key="3">
    <source>
        <dbReference type="Proteomes" id="UP000325438"/>
    </source>
</evidence>
<dbReference type="SUPFAM" id="SSF51905">
    <property type="entry name" value="FAD/NAD(P)-binding domain"/>
    <property type="match status" value="1"/>
</dbReference>
<feature type="transmembrane region" description="Helical" evidence="1">
    <location>
        <begin position="6"/>
        <end position="24"/>
    </location>
</feature>
<evidence type="ECO:0000256" key="1">
    <source>
        <dbReference type="SAM" id="Phobius"/>
    </source>
</evidence>
<accession>A0A5N7JSI5</accession>
<reference evidence="2 3" key="1">
    <citation type="submission" date="2019-09" db="EMBL/GenBank/DDBJ databases">
        <title>The draft genomes of Allium pathogen Pseudomonas sp.</title>
        <authorList>
            <person name="Fujikawa T."/>
            <person name="Sawada H."/>
        </authorList>
    </citation>
    <scope>NUCLEOTIDE SEQUENCE [LARGE SCALE GENOMIC DNA]</scope>
    <source>
        <strain evidence="2 3">MAFF 730085</strain>
    </source>
</reference>
<dbReference type="InterPro" id="IPR036188">
    <property type="entry name" value="FAD/NAD-bd_sf"/>
</dbReference>
<evidence type="ECO:0000313" key="2">
    <source>
        <dbReference type="EMBL" id="MPQ84362.1"/>
    </source>
</evidence>
<sequence length="30" mass="3125">MSVQKADVVIVGGGLMGSATAFFLRLRGSR</sequence>
<keyword evidence="1" id="KW-1133">Transmembrane helix</keyword>
<name>A0A5N7JSI5_9PSED</name>
<dbReference type="EMBL" id="VUBA01000055">
    <property type="protein sequence ID" value="MPQ84362.1"/>
    <property type="molecule type" value="Genomic_DNA"/>
</dbReference>
<organism evidence="2 3">
    <name type="scientific">Pseudomonas kitaguniensis</name>
    <dbReference type="NCBI Taxonomy" id="2607908"/>
    <lineage>
        <taxon>Bacteria</taxon>
        <taxon>Pseudomonadati</taxon>
        <taxon>Pseudomonadota</taxon>
        <taxon>Gammaproteobacteria</taxon>
        <taxon>Pseudomonadales</taxon>
        <taxon>Pseudomonadaceae</taxon>
        <taxon>Pseudomonas</taxon>
    </lineage>
</organism>